<evidence type="ECO:0000313" key="2">
    <source>
        <dbReference type="EMBL" id="CAG8530645.1"/>
    </source>
</evidence>
<keyword evidence="3" id="KW-1185">Reference proteome</keyword>
<feature type="region of interest" description="Disordered" evidence="1">
    <location>
        <begin position="68"/>
        <end position="91"/>
    </location>
</feature>
<dbReference type="GO" id="GO:0000981">
    <property type="term" value="F:DNA-binding transcription factor activity, RNA polymerase II-specific"/>
    <property type="evidence" value="ECO:0007669"/>
    <property type="project" value="InterPro"/>
</dbReference>
<evidence type="ECO:0000313" key="3">
    <source>
        <dbReference type="Proteomes" id="UP000789342"/>
    </source>
</evidence>
<comment type="caution">
    <text evidence="2">The sequence shown here is derived from an EMBL/GenBank/DDBJ whole genome shotgun (WGS) entry which is preliminary data.</text>
</comment>
<sequence>MGEEKFKRIRIKFLNMERDFRFVEGNTSECIERAIIVSFGFSKFVLLDDGFIISIEYCSFEDGKPMGAPRETQLAPASLSAGGRRNRRSRRRACQNCVSSKKRCTMGPGGVRCNRCEGKNYECLLP</sequence>
<evidence type="ECO:0000256" key="1">
    <source>
        <dbReference type="SAM" id="MobiDB-lite"/>
    </source>
</evidence>
<gene>
    <name evidence="2" type="ORF">AMORRO_LOCUS4656</name>
</gene>
<dbReference type="InterPro" id="IPR036864">
    <property type="entry name" value="Zn2-C6_fun-type_DNA-bd_sf"/>
</dbReference>
<reference evidence="2" key="1">
    <citation type="submission" date="2021-06" db="EMBL/GenBank/DDBJ databases">
        <authorList>
            <person name="Kallberg Y."/>
            <person name="Tangrot J."/>
            <person name="Rosling A."/>
        </authorList>
    </citation>
    <scope>NUCLEOTIDE SEQUENCE</scope>
    <source>
        <strain evidence="2">CL551</strain>
    </source>
</reference>
<proteinExistence type="predicted"/>
<dbReference type="EMBL" id="CAJVPV010002587">
    <property type="protein sequence ID" value="CAG8530645.1"/>
    <property type="molecule type" value="Genomic_DNA"/>
</dbReference>
<protein>
    <submittedName>
        <fullName evidence="2">2982_t:CDS:1</fullName>
    </submittedName>
</protein>
<accession>A0A9N9AIC2</accession>
<dbReference type="SUPFAM" id="SSF57701">
    <property type="entry name" value="Zn2/Cys6 DNA-binding domain"/>
    <property type="match status" value="1"/>
</dbReference>
<organism evidence="2 3">
    <name type="scientific">Acaulospora morrowiae</name>
    <dbReference type="NCBI Taxonomy" id="94023"/>
    <lineage>
        <taxon>Eukaryota</taxon>
        <taxon>Fungi</taxon>
        <taxon>Fungi incertae sedis</taxon>
        <taxon>Mucoromycota</taxon>
        <taxon>Glomeromycotina</taxon>
        <taxon>Glomeromycetes</taxon>
        <taxon>Diversisporales</taxon>
        <taxon>Acaulosporaceae</taxon>
        <taxon>Acaulospora</taxon>
    </lineage>
</organism>
<name>A0A9N9AIC2_9GLOM</name>
<dbReference type="GO" id="GO:0008270">
    <property type="term" value="F:zinc ion binding"/>
    <property type="evidence" value="ECO:0007669"/>
    <property type="project" value="InterPro"/>
</dbReference>
<dbReference type="Proteomes" id="UP000789342">
    <property type="component" value="Unassembled WGS sequence"/>
</dbReference>
<dbReference type="AlphaFoldDB" id="A0A9N9AIC2"/>